<dbReference type="AlphaFoldDB" id="A0AAN1PFM3"/>
<keyword evidence="2" id="KW-0808">Transferase</keyword>
<organism evidence="3 4">
    <name type="scientific">Acetobacter pomorum</name>
    <dbReference type="NCBI Taxonomy" id="65959"/>
    <lineage>
        <taxon>Bacteria</taxon>
        <taxon>Pseudomonadati</taxon>
        <taxon>Pseudomonadota</taxon>
        <taxon>Alphaproteobacteria</taxon>
        <taxon>Acetobacterales</taxon>
        <taxon>Acetobacteraceae</taxon>
        <taxon>Acetobacter</taxon>
    </lineage>
</organism>
<protein>
    <submittedName>
        <fullName evidence="3">16S rRNA (Guanine(966)-N(2))-methyltransferase RsmD</fullName>
    </submittedName>
</protein>
<gene>
    <name evidence="3" type="primary">rsmD</name>
    <name evidence="3" type="ORF">CJF59_00685</name>
</gene>
<dbReference type="InterPro" id="IPR004398">
    <property type="entry name" value="RNA_MeTrfase_RsmD"/>
</dbReference>
<dbReference type="NCBIfam" id="TIGR00095">
    <property type="entry name" value="16S rRNA (guanine(966)-N(2))-methyltransferase RsmD"/>
    <property type="match status" value="1"/>
</dbReference>
<proteinExistence type="predicted"/>
<dbReference type="GO" id="GO:0008168">
    <property type="term" value="F:methyltransferase activity"/>
    <property type="evidence" value="ECO:0007669"/>
    <property type="project" value="UniProtKB-KW"/>
</dbReference>
<dbReference type="PANTHER" id="PTHR43542:SF1">
    <property type="entry name" value="METHYLTRANSFERASE"/>
    <property type="match status" value="1"/>
</dbReference>
<dbReference type="GO" id="GO:0031167">
    <property type="term" value="P:rRNA methylation"/>
    <property type="evidence" value="ECO:0007669"/>
    <property type="project" value="InterPro"/>
</dbReference>
<evidence type="ECO:0000313" key="4">
    <source>
        <dbReference type="Proteomes" id="UP000256572"/>
    </source>
</evidence>
<keyword evidence="1" id="KW-0489">Methyltransferase</keyword>
<dbReference type="SUPFAM" id="SSF53335">
    <property type="entry name" value="S-adenosyl-L-methionine-dependent methyltransferases"/>
    <property type="match status" value="1"/>
</dbReference>
<name>A0AAN1PFM3_9PROT</name>
<sequence length="194" mass="20873">MVRIIAGSRKGRLLTAPTGQTTRPTADRVRQALFDMLLHAPWGGPTLLSGAHVLDAFAGTGALGLEALSRGASHATFFETSHPALAALRANIQACKWEDSCTVIARNVISPPACTASARLVFLDPPYHQKLPERALKALQSKGWIAPDAIAIIETGREEALPFSTQEEALETASTPVFLAERQHGAARFSIWRL</sequence>
<dbReference type="Proteomes" id="UP000256572">
    <property type="component" value="Chromosome"/>
</dbReference>
<reference evidence="3 4" key="2">
    <citation type="submission" date="2018-08" db="EMBL/GenBank/DDBJ databases">
        <title>Acetobacter oryzifermentans sp. nov., isolated from Korea traditional vinegar and reclassification of Acetobacter pasteurianus subsp. ascendens (Henneberg 1898) as Acetobacter ascendens comb. nov.</title>
        <authorList>
            <person name="Cho G.Y."/>
            <person name="Lee S.H."/>
        </authorList>
    </citation>
    <scope>NUCLEOTIDE SEQUENCE [LARGE SCALE GENOMIC DNA]</scope>
    <source>
        <strain evidence="3 4">SH</strain>
    </source>
</reference>
<evidence type="ECO:0000313" key="3">
    <source>
        <dbReference type="EMBL" id="AXM99254.1"/>
    </source>
</evidence>
<evidence type="ECO:0000256" key="1">
    <source>
        <dbReference type="ARBA" id="ARBA00022603"/>
    </source>
</evidence>
<dbReference type="Gene3D" id="3.40.50.150">
    <property type="entry name" value="Vaccinia Virus protein VP39"/>
    <property type="match status" value="1"/>
</dbReference>
<reference evidence="3 4" key="1">
    <citation type="submission" date="2017-09" db="EMBL/GenBank/DDBJ databases">
        <authorList>
            <person name="Kim K.H."/>
            <person name="Chun B.H."/>
            <person name="Han G.S."/>
            <person name="Hyun S.G."/>
            <person name="Jeon C.O."/>
        </authorList>
    </citation>
    <scope>NUCLEOTIDE SEQUENCE [LARGE SCALE GENOMIC DNA]</scope>
    <source>
        <strain evidence="3 4">SH</strain>
    </source>
</reference>
<dbReference type="CDD" id="cd02440">
    <property type="entry name" value="AdoMet_MTases"/>
    <property type="match status" value="1"/>
</dbReference>
<dbReference type="PANTHER" id="PTHR43542">
    <property type="entry name" value="METHYLTRANSFERASE"/>
    <property type="match status" value="1"/>
</dbReference>
<dbReference type="EMBL" id="CP023189">
    <property type="protein sequence ID" value="AXM99254.1"/>
    <property type="molecule type" value="Genomic_DNA"/>
</dbReference>
<dbReference type="PIRSF" id="PIRSF004553">
    <property type="entry name" value="CHP00095"/>
    <property type="match status" value="1"/>
</dbReference>
<dbReference type="InterPro" id="IPR029063">
    <property type="entry name" value="SAM-dependent_MTases_sf"/>
</dbReference>
<evidence type="ECO:0000256" key="2">
    <source>
        <dbReference type="ARBA" id="ARBA00022679"/>
    </source>
</evidence>
<dbReference type="RefSeq" id="WP_089179786.1">
    <property type="nucleotide sequence ID" value="NZ_CP023189.1"/>
</dbReference>
<dbReference type="Pfam" id="PF03602">
    <property type="entry name" value="Cons_hypoth95"/>
    <property type="match status" value="1"/>
</dbReference>
<accession>A0AAN1PFM3</accession>